<dbReference type="GO" id="GO:0008168">
    <property type="term" value="F:methyltransferase activity"/>
    <property type="evidence" value="ECO:0007669"/>
    <property type="project" value="UniProtKB-KW"/>
</dbReference>
<dbReference type="InterPro" id="IPR035013">
    <property type="entry name" value="YabN_N"/>
</dbReference>
<dbReference type="Proteomes" id="UP001210339">
    <property type="component" value="Chromosome"/>
</dbReference>
<dbReference type="RefSeq" id="WP_271191032.1">
    <property type="nucleotide sequence ID" value="NZ_CP115667.1"/>
</dbReference>
<dbReference type="InterPro" id="IPR035996">
    <property type="entry name" value="4pyrrol_Methylase_sf"/>
</dbReference>
<keyword evidence="3" id="KW-1185">Reference proteome</keyword>
<dbReference type="EMBL" id="CP115667">
    <property type="protein sequence ID" value="WBW49502.1"/>
    <property type="molecule type" value="Genomic_DNA"/>
</dbReference>
<keyword evidence="2" id="KW-0489">Methyltransferase</keyword>
<sequence length="275" mass="30698">MINIIGLGATDGLGLTVEATRYIEDDNKNFLRTDKVGAIDAFSGHPFETFDDLYETMEDFDSVYRTIVERLIEAGRDATVNYFVPGSPMVAEKTVRLLIEEGVALHLVAGVSFLEPVFNAVHIDPSKGFILIDGDDFTPEQVDPRMDICITQVYNLRTAVAMKLALSEIYSDDYEVYYVRDAGLETEEVKKLPIYLIDRQDYNHRCVLVVPKSGGTTLGSLIGKLKESNPQVVKAALGDSIEDSFLKALVELVEMDRTGEQFLSESWDLLSRKIP</sequence>
<protein>
    <submittedName>
        <fullName evidence="2">SAM-dependent methyltransferase</fullName>
    </submittedName>
</protein>
<reference evidence="2 3" key="1">
    <citation type="submission" date="2023-01" db="EMBL/GenBank/DDBJ databases">
        <authorList>
            <person name="Lee S.H."/>
            <person name="Jung H.S."/>
            <person name="Yun J.U."/>
        </authorList>
    </citation>
    <scope>NUCLEOTIDE SEQUENCE [LARGE SCALE GENOMIC DNA]</scope>
    <source>
        <strain evidence="2 3">CBA3646</strain>
    </source>
</reference>
<dbReference type="Gene3D" id="3.40.1010.10">
    <property type="entry name" value="Cobalt-precorrin-4 Transmethylase, Domain 1"/>
    <property type="match status" value="1"/>
</dbReference>
<organism evidence="2 3">
    <name type="scientific">Peptoniphilus equinus</name>
    <dbReference type="NCBI Taxonomy" id="3016343"/>
    <lineage>
        <taxon>Bacteria</taxon>
        <taxon>Bacillati</taxon>
        <taxon>Bacillota</taxon>
        <taxon>Tissierellia</taxon>
        <taxon>Tissierellales</taxon>
        <taxon>Peptoniphilaceae</taxon>
        <taxon>Peptoniphilus</taxon>
    </lineage>
</organism>
<dbReference type="InterPro" id="IPR014777">
    <property type="entry name" value="4pyrrole_Mease_sub1"/>
</dbReference>
<evidence type="ECO:0000313" key="2">
    <source>
        <dbReference type="EMBL" id="WBW49502.1"/>
    </source>
</evidence>
<gene>
    <name evidence="2" type="ORF">O6R05_05700</name>
</gene>
<evidence type="ECO:0000313" key="3">
    <source>
        <dbReference type="Proteomes" id="UP001210339"/>
    </source>
</evidence>
<keyword evidence="2" id="KW-0808">Transferase</keyword>
<accession>A0ABY7QRT8</accession>
<dbReference type="Pfam" id="PF00590">
    <property type="entry name" value="TP_methylase"/>
    <property type="match status" value="1"/>
</dbReference>
<dbReference type="SUPFAM" id="SSF53790">
    <property type="entry name" value="Tetrapyrrole methylase"/>
    <property type="match status" value="1"/>
</dbReference>
<evidence type="ECO:0000259" key="1">
    <source>
        <dbReference type="Pfam" id="PF00590"/>
    </source>
</evidence>
<dbReference type="InterPro" id="IPR000878">
    <property type="entry name" value="4pyrrol_Mease"/>
</dbReference>
<proteinExistence type="predicted"/>
<dbReference type="CDD" id="cd11723">
    <property type="entry name" value="YabN_N_like"/>
    <property type="match status" value="1"/>
</dbReference>
<feature type="domain" description="Tetrapyrrole methylase" evidence="1">
    <location>
        <begin position="1"/>
        <end position="194"/>
    </location>
</feature>
<name>A0ABY7QRT8_9FIRM</name>
<dbReference type="GO" id="GO:0032259">
    <property type="term" value="P:methylation"/>
    <property type="evidence" value="ECO:0007669"/>
    <property type="project" value="UniProtKB-KW"/>
</dbReference>